<protein>
    <submittedName>
        <fullName evidence="1">Unannotated protein</fullName>
    </submittedName>
</protein>
<reference evidence="1" key="1">
    <citation type="submission" date="2020-05" db="EMBL/GenBank/DDBJ databases">
        <authorList>
            <person name="Chiriac C."/>
            <person name="Salcher M."/>
            <person name="Ghai R."/>
            <person name="Kavagutti S V."/>
        </authorList>
    </citation>
    <scope>NUCLEOTIDE SEQUENCE</scope>
</reference>
<gene>
    <name evidence="1" type="ORF">UFOPK4071_01330</name>
</gene>
<organism evidence="1">
    <name type="scientific">freshwater metagenome</name>
    <dbReference type="NCBI Taxonomy" id="449393"/>
    <lineage>
        <taxon>unclassified sequences</taxon>
        <taxon>metagenomes</taxon>
        <taxon>ecological metagenomes</taxon>
    </lineage>
</organism>
<accession>A0A6J7R1P9</accession>
<name>A0A6J7R1P9_9ZZZZ</name>
<sequence>MNEGRPLRHHHEATRVSNLLCFVVVPLLKFWLCVHGHHWEVKPRRTPRRYLHSSTNKNSRVRIAKGFGRNANRSTLILERLTRPRLNHRAQVRLQERTSALHINACHLELDGSIPRPGDSPDSSLAQMIKNTQLLGESNGVVERNNYRREHDRDALRCTRNCCGSDNWRRDPAIIQAVML</sequence>
<dbReference type="EMBL" id="CAFBPF010000203">
    <property type="protein sequence ID" value="CAB5022899.1"/>
    <property type="molecule type" value="Genomic_DNA"/>
</dbReference>
<evidence type="ECO:0000313" key="1">
    <source>
        <dbReference type="EMBL" id="CAB5022899.1"/>
    </source>
</evidence>
<dbReference type="AlphaFoldDB" id="A0A6J7R1P9"/>
<proteinExistence type="predicted"/>